<keyword evidence="3" id="KW-0804">Transcription</keyword>
<accession>A0ABV7KTV9</accession>
<name>A0ABV7KTV9_9PROT</name>
<dbReference type="SUPFAM" id="SSF46785">
    <property type="entry name" value="Winged helix' DNA-binding domain"/>
    <property type="match status" value="1"/>
</dbReference>
<dbReference type="InterPro" id="IPR019888">
    <property type="entry name" value="Tscrpt_reg_AsnC-like"/>
</dbReference>
<dbReference type="InterPro" id="IPR036388">
    <property type="entry name" value="WH-like_DNA-bd_sf"/>
</dbReference>
<dbReference type="InterPro" id="IPR011991">
    <property type="entry name" value="ArsR-like_HTH"/>
</dbReference>
<keyword evidence="6" id="KW-1185">Reference proteome</keyword>
<dbReference type="PROSITE" id="PS50956">
    <property type="entry name" value="HTH_ASNC_2"/>
    <property type="match status" value="1"/>
</dbReference>
<dbReference type="Pfam" id="PF01037">
    <property type="entry name" value="AsnC_trans_reg"/>
    <property type="match status" value="1"/>
</dbReference>
<gene>
    <name evidence="5" type="ORF">ACFOGJ_00635</name>
</gene>
<dbReference type="InterPro" id="IPR036390">
    <property type="entry name" value="WH_DNA-bd_sf"/>
</dbReference>
<dbReference type="InterPro" id="IPR019887">
    <property type="entry name" value="Tscrpt_reg_AsnC/Lrp_C"/>
</dbReference>
<sequence>MIELDAIDLKILRELQGAARISNRELADRVGLSPSPCWSRVRRLEREGVIAGYVTVFDQAALGRPDTVVVEVTLDRHDDDMLDRFGAALADLPEVIEAHLVTGDYDYLVIAAVAGTEGYERFLRERLYRIPGIRHSRSSFSLRCLKRSFSVGPA</sequence>
<dbReference type="EMBL" id="JBHRTR010000004">
    <property type="protein sequence ID" value="MFC3225715.1"/>
    <property type="molecule type" value="Genomic_DNA"/>
</dbReference>
<dbReference type="InterPro" id="IPR000485">
    <property type="entry name" value="AsnC-type_HTH_dom"/>
</dbReference>
<dbReference type="PANTHER" id="PTHR30154">
    <property type="entry name" value="LEUCINE-RESPONSIVE REGULATORY PROTEIN"/>
    <property type="match status" value="1"/>
</dbReference>
<feature type="domain" description="HTH asnC-type" evidence="4">
    <location>
        <begin position="4"/>
        <end position="65"/>
    </location>
</feature>
<keyword evidence="1" id="KW-0805">Transcription regulation</keyword>
<evidence type="ECO:0000256" key="2">
    <source>
        <dbReference type="ARBA" id="ARBA00023125"/>
    </source>
</evidence>
<evidence type="ECO:0000259" key="4">
    <source>
        <dbReference type="PROSITE" id="PS50956"/>
    </source>
</evidence>
<reference evidence="6" key="1">
    <citation type="journal article" date="2019" name="Int. J. Syst. Evol. Microbiol.">
        <title>The Global Catalogue of Microorganisms (GCM) 10K type strain sequencing project: providing services to taxonomists for standard genome sequencing and annotation.</title>
        <authorList>
            <consortium name="The Broad Institute Genomics Platform"/>
            <consortium name="The Broad Institute Genome Sequencing Center for Infectious Disease"/>
            <person name="Wu L."/>
            <person name="Ma J."/>
        </authorList>
    </citation>
    <scope>NUCLEOTIDE SEQUENCE [LARGE SCALE GENOMIC DNA]</scope>
    <source>
        <strain evidence="6">KCTC 42964</strain>
    </source>
</reference>
<dbReference type="SUPFAM" id="SSF54909">
    <property type="entry name" value="Dimeric alpha+beta barrel"/>
    <property type="match status" value="1"/>
</dbReference>
<evidence type="ECO:0000313" key="6">
    <source>
        <dbReference type="Proteomes" id="UP001595528"/>
    </source>
</evidence>
<dbReference type="PROSITE" id="PS00519">
    <property type="entry name" value="HTH_ASNC_1"/>
    <property type="match status" value="1"/>
</dbReference>
<dbReference type="InterPro" id="IPR011008">
    <property type="entry name" value="Dimeric_a/b-barrel"/>
</dbReference>
<dbReference type="Gene3D" id="3.30.70.920">
    <property type="match status" value="1"/>
</dbReference>
<dbReference type="SMART" id="SM00344">
    <property type="entry name" value="HTH_ASNC"/>
    <property type="match status" value="1"/>
</dbReference>
<evidence type="ECO:0000256" key="1">
    <source>
        <dbReference type="ARBA" id="ARBA00023015"/>
    </source>
</evidence>
<keyword evidence="2" id="KW-0238">DNA-binding</keyword>
<dbReference type="InterPro" id="IPR019885">
    <property type="entry name" value="Tscrpt_reg_HTH_AsnC-type_CS"/>
</dbReference>
<protein>
    <submittedName>
        <fullName evidence="5">Lrp/AsnC family transcriptional regulator</fullName>
    </submittedName>
</protein>
<dbReference type="RefSeq" id="WP_379897448.1">
    <property type="nucleotide sequence ID" value="NZ_JBHRTR010000004.1"/>
</dbReference>
<dbReference type="PRINTS" id="PR00033">
    <property type="entry name" value="HTHASNC"/>
</dbReference>
<dbReference type="Gene3D" id="1.10.10.10">
    <property type="entry name" value="Winged helix-like DNA-binding domain superfamily/Winged helix DNA-binding domain"/>
    <property type="match status" value="1"/>
</dbReference>
<evidence type="ECO:0000256" key="3">
    <source>
        <dbReference type="ARBA" id="ARBA00023163"/>
    </source>
</evidence>
<dbReference type="Pfam" id="PF13412">
    <property type="entry name" value="HTH_24"/>
    <property type="match status" value="1"/>
</dbReference>
<evidence type="ECO:0000313" key="5">
    <source>
        <dbReference type="EMBL" id="MFC3225715.1"/>
    </source>
</evidence>
<dbReference type="CDD" id="cd00090">
    <property type="entry name" value="HTH_ARSR"/>
    <property type="match status" value="1"/>
</dbReference>
<proteinExistence type="predicted"/>
<organism evidence="5 6">
    <name type="scientific">Marinibaculum pumilum</name>
    <dbReference type="NCBI Taxonomy" id="1766165"/>
    <lineage>
        <taxon>Bacteria</taxon>
        <taxon>Pseudomonadati</taxon>
        <taxon>Pseudomonadota</taxon>
        <taxon>Alphaproteobacteria</taxon>
        <taxon>Rhodospirillales</taxon>
        <taxon>Rhodospirillaceae</taxon>
        <taxon>Marinibaculum</taxon>
    </lineage>
</organism>
<dbReference type="PANTHER" id="PTHR30154:SF34">
    <property type="entry name" value="TRANSCRIPTIONAL REGULATOR AZLB"/>
    <property type="match status" value="1"/>
</dbReference>
<comment type="caution">
    <text evidence="5">The sequence shown here is derived from an EMBL/GenBank/DDBJ whole genome shotgun (WGS) entry which is preliminary data.</text>
</comment>
<dbReference type="Proteomes" id="UP001595528">
    <property type="component" value="Unassembled WGS sequence"/>
</dbReference>